<keyword evidence="4 7" id="KW-0812">Transmembrane</keyword>
<name>A0A1J6HZD3_9HYPH</name>
<gene>
    <name evidence="8" type="ORF">BLA27_09870</name>
</gene>
<evidence type="ECO:0000256" key="5">
    <source>
        <dbReference type="ARBA" id="ARBA00022989"/>
    </source>
</evidence>
<comment type="subcellular location">
    <subcellularLocation>
        <location evidence="1 7">Cell membrane</location>
        <topology evidence="1 7">Multi-pass membrane protein</topology>
    </subcellularLocation>
</comment>
<keyword evidence="9" id="KW-1185">Reference proteome</keyword>
<dbReference type="AlphaFoldDB" id="A0A1J6HZD3"/>
<dbReference type="OrthoDB" id="9807748at2"/>
<dbReference type="PANTHER" id="PTHR30065">
    <property type="entry name" value="FLAGELLAR BIOSYNTHETIC PROTEIN FLIR"/>
    <property type="match status" value="1"/>
</dbReference>
<feature type="transmembrane region" description="Helical" evidence="7">
    <location>
        <begin position="188"/>
        <end position="210"/>
    </location>
</feature>
<feature type="transmembrane region" description="Helical" evidence="7">
    <location>
        <begin position="85"/>
        <end position="109"/>
    </location>
</feature>
<evidence type="ECO:0000256" key="1">
    <source>
        <dbReference type="ARBA" id="ARBA00004651"/>
    </source>
</evidence>
<evidence type="ECO:0000256" key="2">
    <source>
        <dbReference type="ARBA" id="ARBA00009772"/>
    </source>
</evidence>
<sequence length="270" mass="29386">MTSVSGIFSAVHQVHVLVLVAALAMARMVGLMILMALFTRARIAGLLRNGVAIALSIPLMPLVYKTVVETNMDATMMVALGLKEMFLGATLGFVMSLPFWAAEAAGDIVDLQRGVTMGSLIDPMMTHETSITGTLFSIVMIVIFLSLGGLLLMLDIVYTSYRIWPVDQFTPIFRAESITLFLNLCTRIVTMALALAFPLIVGLLLSDILLALVSRAAPHLNIFAMSLAVKSLSFTVLLLLYAAFLLTYLKGELSFFGEINSFLEDLVDVR</sequence>
<evidence type="ECO:0000256" key="6">
    <source>
        <dbReference type="ARBA" id="ARBA00023136"/>
    </source>
</evidence>
<dbReference type="PRINTS" id="PR00953">
    <property type="entry name" value="TYPE3IMRPROT"/>
</dbReference>
<comment type="caution">
    <text evidence="8">The sequence shown here is derived from an EMBL/GenBank/DDBJ whole genome shotgun (WGS) entry which is preliminary data.</text>
</comment>
<dbReference type="RefSeq" id="WP_071631598.1">
    <property type="nucleotide sequence ID" value="NZ_JBCAUP010000005.1"/>
</dbReference>
<dbReference type="PANTHER" id="PTHR30065:SF1">
    <property type="entry name" value="SURFACE PRESENTATION OF ANTIGENS PROTEIN SPAR"/>
    <property type="match status" value="1"/>
</dbReference>
<feature type="transmembrane region" description="Helical" evidence="7">
    <location>
        <begin position="46"/>
        <end position="65"/>
    </location>
</feature>
<dbReference type="Pfam" id="PF01311">
    <property type="entry name" value="Bac_export_1"/>
    <property type="match status" value="1"/>
</dbReference>
<evidence type="ECO:0000256" key="4">
    <source>
        <dbReference type="ARBA" id="ARBA00022692"/>
    </source>
</evidence>
<proteinExistence type="inferred from homology"/>
<dbReference type="InterPro" id="IPR006304">
    <property type="entry name" value="T3SS_SpaR/YscT"/>
</dbReference>
<keyword evidence="6 7" id="KW-0472">Membrane</keyword>
<comment type="similarity">
    <text evidence="2 7">Belongs to the FliR/MopE/SpaR family.</text>
</comment>
<feature type="transmembrane region" description="Helical" evidence="7">
    <location>
        <begin position="222"/>
        <end position="246"/>
    </location>
</feature>
<keyword evidence="3 7" id="KW-1003">Cell membrane</keyword>
<dbReference type="InterPro" id="IPR002010">
    <property type="entry name" value="T3SS_IM_R"/>
</dbReference>
<evidence type="ECO:0000256" key="7">
    <source>
        <dbReference type="RuleBase" id="RU362072"/>
    </source>
</evidence>
<accession>A0A1J6HZD3</accession>
<dbReference type="GO" id="GO:0005886">
    <property type="term" value="C:plasma membrane"/>
    <property type="evidence" value="ECO:0007669"/>
    <property type="project" value="UniProtKB-SubCell"/>
</dbReference>
<keyword evidence="5 7" id="KW-1133">Transmembrane helix</keyword>
<evidence type="ECO:0000313" key="8">
    <source>
        <dbReference type="EMBL" id="OIS93615.1"/>
    </source>
</evidence>
<feature type="transmembrane region" description="Helical" evidence="7">
    <location>
        <begin position="130"/>
        <end position="154"/>
    </location>
</feature>
<evidence type="ECO:0000313" key="9">
    <source>
        <dbReference type="Proteomes" id="UP000182985"/>
    </source>
</evidence>
<dbReference type="EMBL" id="MOEC01000008">
    <property type="protein sequence ID" value="OIS93615.1"/>
    <property type="molecule type" value="Genomic_DNA"/>
</dbReference>
<feature type="transmembrane region" description="Helical" evidence="7">
    <location>
        <begin position="16"/>
        <end position="39"/>
    </location>
</feature>
<dbReference type="NCBIfam" id="TIGR01401">
    <property type="entry name" value="fliR_like_III"/>
    <property type="match status" value="1"/>
</dbReference>
<protein>
    <submittedName>
        <fullName evidence="8">EscT/YscT/HrcT family type III secretion system export apparatus protein</fullName>
    </submittedName>
</protein>
<reference evidence="8 9" key="1">
    <citation type="submission" date="2016-10" db="EMBL/GenBank/DDBJ databases">
        <title>The Draft Genome Sequence of the Potato Rhizosphere Bacteria Ochrobactrum sp. IPA7.2.</title>
        <authorList>
            <person name="Gogoleva N.E."/>
            <person name="Khlopko Y.A."/>
            <person name="Burygin G.L."/>
            <person name="Plotnikov A.O."/>
        </authorList>
    </citation>
    <scope>NUCLEOTIDE SEQUENCE [LARGE SCALE GENOMIC DNA]</scope>
    <source>
        <strain evidence="8 9">IPA7.2</strain>
    </source>
</reference>
<dbReference type="Proteomes" id="UP000182985">
    <property type="component" value="Unassembled WGS sequence"/>
</dbReference>
<evidence type="ECO:0000256" key="3">
    <source>
        <dbReference type="ARBA" id="ARBA00022475"/>
    </source>
</evidence>
<dbReference type="GO" id="GO:0006605">
    <property type="term" value="P:protein targeting"/>
    <property type="evidence" value="ECO:0007669"/>
    <property type="project" value="UniProtKB-UniRule"/>
</dbReference>
<organism evidence="8 9">
    <name type="scientific">Brucella cytisi</name>
    <dbReference type="NCBI Taxonomy" id="407152"/>
    <lineage>
        <taxon>Bacteria</taxon>
        <taxon>Pseudomonadati</taxon>
        <taxon>Pseudomonadota</taxon>
        <taxon>Alphaproteobacteria</taxon>
        <taxon>Hyphomicrobiales</taxon>
        <taxon>Brucellaceae</taxon>
        <taxon>Brucella/Ochrobactrum group</taxon>
        <taxon>Brucella</taxon>
    </lineage>
</organism>